<dbReference type="InterPro" id="IPR032808">
    <property type="entry name" value="DoxX"/>
</dbReference>
<dbReference type="PANTHER" id="PTHR33452:SF1">
    <property type="entry name" value="INNER MEMBRANE PROTEIN YPHA-RELATED"/>
    <property type="match status" value="1"/>
</dbReference>
<evidence type="ECO:0000256" key="3">
    <source>
        <dbReference type="ARBA" id="ARBA00022475"/>
    </source>
</evidence>
<keyword evidence="6" id="KW-0472">Membrane</keyword>
<evidence type="ECO:0000256" key="1">
    <source>
        <dbReference type="ARBA" id="ARBA00004651"/>
    </source>
</evidence>
<keyword evidence="3" id="KW-1003">Cell membrane</keyword>
<organism evidence="7 8">
    <name type="scientific">Acidiferrobacter thiooxydans</name>
    <dbReference type="NCBI Taxonomy" id="163359"/>
    <lineage>
        <taxon>Bacteria</taxon>
        <taxon>Pseudomonadati</taxon>
        <taxon>Pseudomonadota</taxon>
        <taxon>Gammaproteobacteria</taxon>
        <taxon>Acidiferrobacterales</taxon>
        <taxon>Acidiferrobacteraceae</taxon>
        <taxon>Acidiferrobacter</taxon>
    </lineage>
</organism>
<dbReference type="OrthoDB" id="9792760at2"/>
<dbReference type="PANTHER" id="PTHR33452">
    <property type="entry name" value="OXIDOREDUCTASE CATD-RELATED"/>
    <property type="match status" value="1"/>
</dbReference>
<dbReference type="InterPro" id="IPR051907">
    <property type="entry name" value="DoxX-like_oxidoreductase"/>
</dbReference>
<dbReference type="STRING" id="163359.A9R16_07500"/>
<evidence type="ECO:0000313" key="8">
    <source>
        <dbReference type="Proteomes" id="UP000253250"/>
    </source>
</evidence>
<comment type="caution">
    <text evidence="7">The sequence shown here is derived from an EMBL/GenBank/DDBJ whole genome shotgun (WGS) entry which is preliminary data.</text>
</comment>
<sequence length="134" mass="14207">MSCQNKGLAVFDLVGRVLLAFIFLFAALGKIEDYDGTRLYMMSYGVPGALLPVVIAVELLGSLAIMVGLWTRYAALLLALFSIAAIVIFHQNLATMTNQIITLAEVSFTGGLILLAVNGAGCLSLDALVKRGKA</sequence>
<protein>
    <submittedName>
        <fullName evidence="7">DoxX family protein</fullName>
    </submittedName>
</protein>
<dbReference type="EMBL" id="PSYR01000001">
    <property type="protein sequence ID" value="RCN59227.1"/>
    <property type="molecule type" value="Genomic_DNA"/>
</dbReference>
<dbReference type="RefSeq" id="WP_065968919.1">
    <property type="nucleotide sequence ID" value="NZ_CP080624.1"/>
</dbReference>
<evidence type="ECO:0000256" key="2">
    <source>
        <dbReference type="ARBA" id="ARBA00006679"/>
    </source>
</evidence>
<evidence type="ECO:0000256" key="5">
    <source>
        <dbReference type="ARBA" id="ARBA00022989"/>
    </source>
</evidence>
<accession>A0A1C2G439</accession>
<comment type="subcellular location">
    <subcellularLocation>
        <location evidence="1">Cell membrane</location>
        <topology evidence="1">Multi-pass membrane protein</topology>
    </subcellularLocation>
</comment>
<evidence type="ECO:0000256" key="6">
    <source>
        <dbReference type="ARBA" id="ARBA00023136"/>
    </source>
</evidence>
<keyword evidence="4" id="KW-0812">Transmembrane</keyword>
<dbReference type="GO" id="GO:0005886">
    <property type="term" value="C:plasma membrane"/>
    <property type="evidence" value="ECO:0007669"/>
    <property type="project" value="UniProtKB-SubCell"/>
</dbReference>
<reference evidence="7 8" key="1">
    <citation type="submission" date="2018-02" db="EMBL/GenBank/DDBJ databases">
        <title>Insights into the biology of acidophilic members of the Acidiferrobacteraceae family derived from comparative genomic analyses.</title>
        <authorList>
            <person name="Issotta F."/>
            <person name="Thyssen C."/>
            <person name="Mena C."/>
            <person name="Moya A."/>
            <person name="Bellenberg S."/>
            <person name="Sproer C."/>
            <person name="Covarrubias P.C."/>
            <person name="Sand W."/>
            <person name="Quatrini R."/>
            <person name="Vera M."/>
        </authorList>
    </citation>
    <scope>NUCLEOTIDE SEQUENCE [LARGE SCALE GENOMIC DNA]</scope>
    <source>
        <strain evidence="8">m-1</strain>
    </source>
</reference>
<evidence type="ECO:0000313" key="7">
    <source>
        <dbReference type="EMBL" id="RCN59227.1"/>
    </source>
</evidence>
<evidence type="ECO:0000256" key="4">
    <source>
        <dbReference type="ARBA" id="ARBA00022692"/>
    </source>
</evidence>
<proteinExistence type="inferred from homology"/>
<dbReference type="Pfam" id="PF07681">
    <property type="entry name" value="DoxX"/>
    <property type="match status" value="1"/>
</dbReference>
<keyword evidence="8" id="KW-1185">Reference proteome</keyword>
<dbReference type="Proteomes" id="UP000253250">
    <property type="component" value="Unassembled WGS sequence"/>
</dbReference>
<gene>
    <name evidence="7" type="ORF">C4900_05835</name>
</gene>
<name>A0A1C2G439_9GAMM</name>
<keyword evidence="5" id="KW-1133">Transmembrane helix</keyword>
<comment type="similarity">
    <text evidence="2">Belongs to the DoxX family.</text>
</comment>
<dbReference type="AlphaFoldDB" id="A0A1C2G439"/>